<keyword evidence="2" id="KW-1185">Reference proteome</keyword>
<evidence type="ECO:0000313" key="2">
    <source>
        <dbReference type="Proteomes" id="UP000499080"/>
    </source>
</evidence>
<gene>
    <name evidence="1" type="ORF">AVEN_62190_1</name>
</gene>
<evidence type="ECO:0000313" key="1">
    <source>
        <dbReference type="EMBL" id="GBM99023.1"/>
    </source>
</evidence>
<dbReference type="Proteomes" id="UP000499080">
    <property type="component" value="Unassembled WGS sequence"/>
</dbReference>
<dbReference type="OrthoDB" id="10590158at2759"/>
<comment type="caution">
    <text evidence="1">The sequence shown here is derived from an EMBL/GenBank/DDBJ whole genome shotgun (WGS) entry which is preliminary data.</text>
</comment>
<protein>
    <submittedName>
        <fullName evidence="1">Uncharacterized protein</fullName>
    </submittedName>
</protein>
<dbReference type="AlphaFoldDB" id="A0A4Y2K8E0"/>
<proteinExistence type="predicted"/>
<dbReference type="EMBL" id="BGPR01004381">
    <property type="protein sequence ID" value="GBM99023.1"/>
    <property type="molecule type" value="Genomic_DNA"/>
</dbReference>
<reference evidence="1 2" key="1">
    <citation type="journal article" date="2019" name="Sci. Rep.">
        <title>Orb-weaving spider Araneus ventricosus genome elucidates the spidroin gene catalogue.</title>
        <authorList>
            <person name="Kono N."/>
            <person name="Nakamura H."/>
            <person name="Ohtoshi R."/>
            <person name="Moran D.A.P."/>
            <person name="Shinohara A."/>
            <person name="Yoshida Y."/>
            <person name="Fujiwara M."/>
            <person name="Mori M."/>
            <person name="Tomita M."/>
            <person name="Arakawa K."/>
        </authorList>
    </citation>
    <scope>NUCLEOTIDE SEQUENCE [LARGE SCALE GENOMIC DNA]</scope>
</reference>
<organism evidence="1 2">
    <name type="scientific">Araneus ventricosus</name>
    <name type="common">Orbweaver spider</name>
    <name type="synonym">Epeira ventricosa</name>
    <dbReference type="NCBI Taxonomy" id="182803"/>
    <lineage>
        <taxon>Eukaryota</taxon>
        <taxon>Metazoa</taxon>
        <taxon>Ecdysozoa</taxon>
        <taxon>Arthropoda</taxon>
        <taxon>Chelicerata</taxon>
        <taxon>Arachnida</taxon>
        <taxon>Araneae</taxon>
        <taxon>Araneomorphae</taxon>
        <taxon>Entelegynae</taxon>
        <taxon>Araneoidea</taxon>
        <taxon>Araneidae</taxon>
        <taxon>Araneus</taxon>
    </lineage>
</organism>
<sequence>MENGVGNERLITCHGQNVAAKTSAQEFIMWRGTILRKSGRRNALPLMKLRKDETVEDVTISEGRYRAIIVIFFEEWFKDKLGSEPTPDGNFRRV</sequence>
<name>A0A4Y2K8E0_ARAVE</name>
<accession>A0A4Y2K8E0</accession>